<dbReference type="Pfam" id="PF18276">
    <property type="entry name" value="TcA_TcB_BD"/>
    <property type="match status" value="1"/>
</dbReference>
<organism evidence="5 6">
    <name type="scientific">Pseudomonas fluorescens</name>
    <dbReference type="NCBI Taxonomy" id="294"/>
    <lineage>
        <taxon>Bacteria</taxon>
        <taxon>Pseudomonadati</taxon>
        <taxon>Pseudomonadota</taxon>
        <taxon>Gammaproteobacteria</taxon>
        <taxon>Pseudomonadales</taxon>
        <taxon>Pseudomonadaceae</taxon>
        <taxon>Pseudomonas</taxon>
    </lineage>
</organism>
<dbReference type="Pfam" id="PF20220">
    <property type="entry name" value="ABC_toxin_N"/>
    <property type="match status" value="1"/>
</dbReference>
<dbReference type="InterPro" id="IPR041079">
    <property type="entry name" value="Neuraminidase-like"/>
</dbReference>
<proteinExistence type="predicted"/>
<evidence type="ECO:0000256" key="1">
    <source>
        <dbReference type="SAM" id="Coils"/>
    </source>
</evidence>
<evidence type="ECO:0000259" key="3">
    <source>
        <dbReference type="Pfam" id="PF18413"/>
    </source>
</evidence>
<dbReference type="Proteomes" id="UP000283650">
    <property type="component" value="Unassembled WGS sequence"/>
</dbReference>
<evidence type="ECO:0000313" key="5">
    <source>
        <dbReference type="EMBL" id="RON95241.1"/>
    </source>
</evidence>
<evidence type="ECO:0000259" key="2">
    <source>
        <dbReference type="Pfam" id="PF18276"/>
    </source>
</evidence>
<name>A0A423NAI3_PSEFL</name>
<dbReference type="Pfam" id="PF18413">
    <property type="entry name" value="Neuraminidase"/>
    <property type="match status" value="1"/>
</dbReference>
<evidence type="ECO:0000259" key="4">
    <source>
        <dbReference type="Pfam" id="PF20220"/>
    </source>
</evidence>
<dbReference type="InterPro" id="IPR040840">
    <property type="entry name" value="TcA_TcB_BD"/>
</dbReference>
<accession>A0A423NAI3</accession>
<sequence length="1204" mass="136969">MNNIEIQKQLEEGLRDAQVAYYLHLEVSANPKTEVKTAEALYDHCLLDALISNDVSATPVSFAISSLQHHIELIFTRGSSGYSKSEEQRSYWHNVLSHYPTWAAHQQLMYFPSLYLDPALRVDKSENFCQLENDLTQGRIDSATAQKAILGYLTRFEEVANLSILNGYIDGDDVDNGVHYVLAKSRSADRYYWRSLDMSQRPVRLTTEGAEKLKRPDPLAWSQWEKADVPISQNAIQHTIRPVWFNNRLYVFWAESHHQHPDQLTDKNTRGQSNPQLKLIYAWRKIDGTWSLPKTCLEGFFQGYPNTKTEDFNKRVSIYAYEQDNQIAIGLSLGDVSLTGHIDKNFFVKAADRSTFTKAQTEKLKALLEAVNPRRVMTKNNENTYWDIVDEDSSQLLKRTVQPDETTLSHENMISLDTGFAAEMIRRAENSLDELFNLDSPTSELSAPGSAHTRDKALDFHGAYGQYFTELFLYVPWLLASRLNAEHRYEEAIKWVSYLFDPWGQDNNGQQQLWKSEPLNPVEEPSYAHKNPYDPHQIALSHRVHFRKAVFFLYIDILLNRADEAYRRLTTESLNQAKSLYLQARHLLGNRPVINGRKDLWEPITLETLANDDLTEMKQLEQELIKKDGNVPLHLNRQKNPVQLQLPAIKHLRIPFHPDLLKRWDQVDSRLYNLRHGLDIAGKRQSVRLFESPQDPRTLLLTANSGGQSGTPSALASTQIPHYRFNVMHGQALSAVDSLIQFGFTLLSLIERQEQSQFQEVQQQQAWAQASLAVDLQTQALRGEQQNLKALQVGKAIVQQRFEHFETLLKQDLSAEETNASQLYLRSGVAEQLALASQAGAGALMLAPNTFGLANGGMRWEGALHALSAIAQGGAAADRTAASHLDRTAQFTRRREEWTLARDQAALELTQIDAQLKSLEEQQKATELLMRQAQTALSQAKSNYDFLSTRFSQAQLYQWLGTQLAPIYSQAYDMTLVLCKAAEAAWQYEIADFSTVFLPHGTWQNSRRGLGAGEPLKLALMKMHADYLQRNCRELEIRKTVSLRQLKAASNEDWSKVLSDFKSTGKCNFAFTKKLFEQDYKKHYLRRIKTISVSFPAVLAPYENVRATLMQLSSEVQLTSAPDSPALKNQRVNEMIALSTGVDDNGLFTLNFNDERYLPFEFTGAISSWSLCLSNQQERTTFIDSLTDVLVHISYTARSTGGQQ</sequence>
<dbReference type="AlphaFoldDB" id="A0A423NAI3"/>
<reference evidence="5 6" key="1">
    <citation type="submission" date="2016-10" db="EMBL/GenBank/DDBJ databases">
        <title>Comparative genome analysis of multiple Pseudomonas spp. focuses on biocontrol and plant growth promoting traits.</title>
        <authorList>
            <person name="Tao X.-Y."/>
            <person name="Taylor C.G."/>
        </authorList>
    </citation>
    <scope>NUCLEOTIDE SEQUENCE [LARGE SCALE GENOMIC DNA]</scope>
    <source>
        <strain evidence="5 6">2F9</strain>
    </source>
</reference>
<dbReference type="RefSeq" id="WP_123375812.1">
    <property type="nucleotide sequence ID" value="NZ_MOBY01000006.1"/>
</dbReference>
<keyword evidence="1" id="KW-0175">Coiled coil</keyword>
<feature type="domain" description="Tc toxin complex TcA C-terminal TcB-binding" evidence="2">
    <location>
        <begin position="915"/>
        <end position="1197"/>
    </location>
</feature>
<dbReference type="EMBL" id="MOBY01000006">
    <property type="protein sequence ID" value="RON95241.1"/>
    <property type="molecule type" value="Genomic_DNA"/>
</dbReference>
<feature type="coiled-coil region" evidence="1">
    <location>
        <begin position="902"/>
        <end position="950"/>
    </location>
</feature>
<dbReference type="InterPro" id="IPR046839">
    <property type="entry name" value="ABC_toxin_N"/>
</dbReference>
<comment type="caution">
    <text evidence="5">The sequence shown here is derived from an EMBL/GenBank/DDBJ whole genome shotgun (WGS) entry which is preliminary data.</text>
</comment>
<gene>
    <name evidence="5" type="ORF">BK672_13500</name>
</gene>
<evidence type="ECO:0000313" key="6">
    <source>
        <dbReference type="Proteomes" id="UP000283650"/>
    </source>
</evidence>
<feature type="domain" description="Neuraminidase-like" evidence="3">
    <location>
        <begin position="162"/>
        <end position="298"/>
    </location>
</feature>
<evidence type="ECO:0008006" key="7">
    <source>
        <dbReference type="Google" id="ProtNLM"/>
    </source>
</evidence>
<feature type="domain" description="ABC toxin N-terminal" evidence="4">
    <location>
        <begin position="9"/>
        <end position="132"/>
    </location>
</feature>
<protein>
    <recommendedName>
        <fullName evidence="7">Toxin</fullName>
    </recommendedName>
</protein>